<organism evidence="1 2">
    <name type="scientific">Pseudomonas mercuritolerans</name>
    <dbReference type="NCBI Taxonomy" id="2951809"/>
    <lineage>
        <taxon>Bacteria</taxon>
        <taxon>Pseudomonadati</taxon>
        <taxon>Pseudomonadota</taxon>
        <taxon>Gammaproteobacteria</taxon>
        <taxon>Pseudomonadales</taxon>
        <taxon>Pseudomonadaceae</taxon>
        <taxon>Pseudomonas</taxon>
    </lineage>
</organism>
<gene>
    <name evidence="1" type="ORF">ND528_07760</name>
</gene>
<dbReference type="Proteomes" id="UP001063475">
    <property type="component" value="Unassembled WGS sequence"/>
</dbReference>
<protein>
    <submittedName>
        <fullName evidence="1">Uncharacterized protein</fullName>
    </submittedName>
</protein>
<name>A0ABT2XRY8_9PSED</name>
<evidence type="ECO:0000313" key="2">
    <source>
        <dbReference type="Proteomes" id="UP001063475"/>
    </source>
</evidence>
<sequence>MQLCELPGYGKVTLALFPFRWYETGRWIIHALKYVSTGDVKWMPHYIEANGHAKAQTFVTYEEARAFSTRFNAKIADRAASLDIDEVLRASLTLKAEKEITVQERLADEECMMFAEALRRNAFAERPQRSDLILPPDLEILGDVLFEQLQEAPYLQIAFFPRYKVALARSGEYDWSHRLNPTKKCAMHCAREKIARGFGLCGTAHWGKTKVEIRSELLPRANKLLQLASVQKLLIEAKARGQRVVVVAGFVFWYEETGTPGWTVKTVSGDSASKSGETLWHEGTIISKNHGRIVVLPYIKENGQKVQGHTKNSSHEKKALPRHPDEYVEVPFEVLRGDLMIELFGGLPYE</sequence>
<evidence type="ECO:0000313" key="1">
    <source>
        <dbReference type="EMBL" id="MCV2221463.1"/>
    </source>
</evidence>
<reference evidence="1" key="1">
    <citation type="submission" date="2022-06" db="EMBL/GenBank/DDBJ databases">
        <title>De novo draft assembly of the Pseudomonas mercurotoleraris sp. nov., isolated from the plants rhizosphere.</title>
        <authorList>
            <person name="Robas M."/>
            <person name="Gonzalez D."/>
            <person name="Fernandez V.M."/>
            <person name="Luna L."/>
            <person name="Provanza A."/>
            <person name="Jimenez P.A."/>
        </authorList>
    </citation>
    <scope>NUCLEOTIDE SEQUENCE</scope>
    <source>
        <strain evidence="1">SAICEUPSM</strain>
    </source>
</reference>
<dbReference type="EMBL" id="JAMSHA010000002">
    <property type="protein sequence ID" value="MCV2221463.1"/>
    <property type="molecule type" value="Genomic_DNA"/>
</dbReference>
<keyword evidence="2" id="KW-1185">Reference proteome</keyword>
<accession>A0ABT2XRY8</accession>
<comment type="caution">
    <text evidence="1">The sequence shown here is derived from an EMBL/GenBank/DDBJ whole genome shotgun (WGS) entry which is preliminary data.</text>
</comment>
<proteinExistence type="predicted"/>
<dbReference type="RefSeq" id="WP_263470032.1">
    <property type="nucleotide sequence ID" value="NZ_JAMSHA010000002.1"/>
</dbReference>